<evidence type="ECO:0000259" key="2">
    <source>
        <dbReference type="SMART" id="SM00530"/>
    </source>
</evidence>
<dbReference type="SMART" id="SM00028">
    <property type="entry name" value="TPR"/>
    <property type="match status" value="6"/>
</dbReference>
<dbReference type="EMBL" id="JAERRF010000013">
    <property type="protein sequence ID" value="MBL1099481.1"/>
    <property type="molecule type" value="Genomic_DNA"/>
</dbReference>
<dbReference type="Proteomes" id="UP000634229">
    <property type="component" value="Unassembled WGS sequence"/>
</dbReference>
<keyword evidence="4" id="KW-1185">Reference proteome</keyword>
<feature type="region of interest" description="Disordered" evidence="1">
    <location>
        <begin position="900"/>
        <end position="930"/>
    </location>
</feature>
<accession>A0ABS1NHH8</accession>
<dbReference type="PANTHER" id="PTHR11102">
    <property type="entry name" value="SEL-1-LIKE PROTEIN"/>
    <property type="match status" value="1"/>
</dbReference>
<dbReference type="SMART" id="SM00530">
    <property type="entry name" value="HTH_XRE"/>
    <property type="match status" value="1"/>
</dbReference>
<proteinExistence type="predicted"/>
<dbReference type="InterPro" id="IPR050767">
    <property type="entry name" value="Sel1_AlgK"/>
</dbReference>
<dbReference type="SMART" id="SM00671">
    <property type="entry name" value="SEL1"/>
    <property type="match status" value="9"/>
</dbReference>
<dbReference type="InterPro" id="IPR006597">
    <property type="entry name" value="Sel1-like"/>
</dbReference>
<dbReference type="InterPro" id="IPR011990">
    <property type="entry name" value="TPR-like_helical_dom_sf"/>
</dbReference>
<dbReference type="InterPro" id="IPR010982">
    <property type="entry name" value="Lambda_DNA-bd_dom_sf"/>
</dbReference>
<organism evidence="3 4">
    <name type="scientific">Streptomyces coffeae</name>
    <dbReference type="NCBI Taxonomy" id="621382"/>
    <lineage>
        <taxon>Bacteria</taxon>
        <taxon>Bacillati</taxon>
        <taxon>Actinomycetota</taxon>
        <taxon>Actinomycetes</taxon>
        <taxon>Kitasatosporales</taxon>
        <taxon>Streptomycetaceae</taxon>
        <taxon>Streptomyces</taxon>
    </lineage>
</organism>
<dbReference type="SUPFAM" id="SSF47413">
    <property type="entry name" value="lambda repressor-like DNA-binding domains"/>
    <property type="match status" value="1"/>
</dbReference>
<feature type="compositionally biased region" description="Low complexity" evidence="1">
    <location>
        <begin position="412"/>
        <end position="423"/>
    </location>
</feature>
<name>A0ABS1NHH8_9ACTN</name>
<dbReference type="InterPro" id="IPR019734">
    <property type="entry name" value="TPR_rpt"/>
</dbReference>
<evidence type="ECO:0000256" key="1">
    <source>
        <dbReference type="SAM" id="MobiDB-lite"/>
    </source>
</evidence>
<reference evidence="3 4" key="1">
    <citation type="submission" date="2021-01" db="EMBL/GenBank/DDBJ databases">
        <title>WGS of actinomycetes isolated from Thailand.</title>
        <authorList>
            <person name="Thawai C."/>
        </authorList>
    </citation>
    <scope>NUCLEOTIDE SEQUENCE [LARGE SCALE GENOMIC DNA]</scope>
    <source>
        <strain evidence="3 4">CA1R205</strain>
    </source>
</reference>
<protein>
    <submittedName>
        <fullName evidence="3">Tetratricopeptide repeat protein</fullName>
    </submittedName>
</protein>
<comment type="caution">
    <text evidence="3">The sequence shown here is derived from an EMBL/GenBank/DDBJ whole genome shotgun (WGS) entry which is preliminary data.</text>
</comment>
<evidence type="ECO:0000313" key="4">
    <source>
        <dbReference type="Proteomes" id="UP000634229"/>
    </source>
</evidence>
<evidence type="ECO:0000313" key="3">
    <source>
        <dbReference type="EMBL" id="MBL1099481.1"/>
    </source>
</evidence>
<gene>
    <name evidence="3" type="ORF">JK363_22990</name>
</gene>
<dbReference type="Gene3D" id="1.25.40.10">
    <property type="entry name" value="Tetratricopeptide repeat domain"/>
    <property type="match status" value="3"/>
</dbReference>
<dbReference type="PANTHER" id="PTHR11102:SF160">
    <property type="entry name" value="ERAD-ASSOCIATED E3 UBIQUITIN-PROTEIN LIGASE COMPONENT HRD3"/>
    <property type="match status" value="1"/>
</dbReference>
<dbReference type="Pfam" id="PF13432">
    <property type="entry name" value="TPR_16"/>
    <property type="match status" value="1"/>
</dbReference>
<dbReference type="InterPro" id="IPR001387">
    <property type="entry name" value="Cro/C1-type_HTH"/>
</dbReference>
<sequence>MHEESSELAALIELRKRFADGLARAGLNKTQLAARAELGRTTVQEAFQAGKPAPSAETVVALARVLRLPDQQLLDLRRVAARENDPALGKDHGPGKPITEWDPHDLEVHPAGVGSGIVPQRVLPGYVPRGHDRILTDAALEAAQGNSRMLVLVGTSSTGKTRACWEAIQPLETRGWRLWHPFDPTRAEAALDDLERVVPRTVVWLNEAQHYLGNPQLGERIAAAVHSLLTQPQRRPVLVLGTLWPEYADQYTALPPAGSPDPHSRVRELLAGRTLTIPDTFDQDALRSVAVLAQDGDQLLADALTRAHAHGRITQDLAGAPELLRRYEHSTPTAKAVLQAAMDARRLGIGLHLPQTFLTDAAIDYLSDQDYDELTDDWAEAAFADLARPVHGKQAPLRRTGARPRRRPPGGPTSAPTPTSVTGPAFRLADYLEQHGRTTRLKLCPPASFWAAAHAHLTHPDDLGNLAIAAEQRHRLQWAHHLRLRAANAGHPYSLNYLARMREGAGDMEGAESLYQRAADAGGTSDLTDLADQRREAGDPEGAGALYRRAADAGDADALFLLAGRRKAAGDREGAEAFYQRAADAGRADALVDLVELKEEAGDWEGVKALYERAADTGDTYAIARLADMRAEAGDQEGAEALYQGVVDAGDTDALIYLAQLKEDAGDFDGAEALYQRVVDAGDTDALIYLAQLKEDAGDFDGAEALYQGAVDAGDTDALIYLAQLKEEARDFDGAEALYQQVADTSDPYTVVHLAELKEEAGDLEGAETLYQQAATNPIALTVLARMREQDGDWEGAKAVYQRAADAGHAGALVRLAELRDEAGDQKGAETFYQQAAATGDPDTLIHLARMRDEAGDQKGAETFYQQAAATGDPDTLIHLARMRDEAGDQKGAETFYQRAADTGELPDDEAKMRWPYGLDPDGSPTPPWP</sequence>
<dbReference type="CDD" id="cd00093">
    <property type="entry name" value="HTH_XRE"/>
    <property type="match status" value="1"/>
</dbReference>
<feature type="domain" description="HTH cro/C1-type" evidence="2">
    <location>
        <begin position="10"/>
        <end position="73"/>
    </location>
</feature>
<dbReference type="Gene3D" id="1.10.260.40">
    <property type="entry name" value="lambda repressor-like DNA-binding domains"/>
    <property type="match status" value="1"/>
</dbReference>
<feature type="region of interest" description="Disordered" evidence="1">
    <location>
        <begin position="389"/>
        <end position="423"/>
    </location>
</feature>
<dbReference type="SUPFAM" id="SSF81901">
    <property type="entry name" value="HCP-like"/>
    <property type="match status" value="2"/>
</dbReference>